<gene>
    <name evidence="2" type="ORF">PNO31109_02231</name>
</gene>
<dbReference type="EMBL" id="CABPSC010000007">
    <property type="protein sequence ID" value="VVE03302.1"/>
    <property type="molecule type" value="Genomic_DNA"/>
</dbReference>
<organism evidence="2 3">
    <name type="scientific">Pandoraea nosoerga</name>
    <dbReference type="NCBI Taxonomy" id="2508296"/>
    <lineage>
        <taxon>Bacteria</taxon>
        <taxon>Pseudomonadati</taxon>
        <taxon>Pseudomonadota</taxon>
        <taxon>Betaproteobacteria</taxon>
        <taxon>Burkholderiales</taxon>
        <taxon>Burkholderiaceae</taxon>
        <taxon>Pandoraea</taxon>
    </lineage>
</organism>
<dbReference type="RefSeq" id="WP_150555593.1">
    <property type="nucleotide sequence ID" value="NZ_CABPSC010000007.1"/>
</dbReference>
<evidence type="ECO:0000313" key="3">
    <source>
        <dbReference type="Proteomes" id="UP000367825"/>
    </source>
</evidence>
<dbReference type="OrthoDB" id="8943223at2"/>
<reference evidence="2 3" key="1">
    <citation type="submission" date="2019-08" db="EMBL/GenBank/DDBJ databases">
        <authorList>
            <person name="Peeters C."/>
        </authorList>
    </citation>
    <scope>NUCLEOTIDE SEQUENCE [LARGE SCALE GENOMIC DNA]</scope>
    <source>
        <strain evidence="2 3">LMG 31109</strain>
    </source>
</reference>
<feature type="compositionally biased region" description="Low complexity" evidence="1">
    <location>
        <begin position="46"/>
        <end position="55"/>
    </location>
</feature>
<name>A0A5E4UTK4_9BURK</name>
<sequence>MSDSPQPSSPDSLLDSLLDSPLESPPDSPLDSPLDSSPDRRDPPGRADAAPRPAHAQALPAAGDDLFVQYERACGEVQLAGHRLQRQMQEYEALMADIRQLEACATPEAREKLSRLQTLVESAAFQREEREIARMATALVSAIERFKSDAPASATVTTAATAATAPSSPLSPPSAPSAAATWPSSVPQERTAGRSLAVRSPRA</sequence>
<dbReference type="AlphaFoldDB" id="A0A5E4UTK4"/>
<keyword evidence="3" id="KW-1185">Reference proteome</keyword>
<feature type="region of interest" description="Disordered" evidence="1">
    <location>
        <begin position="149"/>
        <end position="203"/>
    </location>
</feature>
<feature type="compositionally biased region" description="Low complexity" evidence="1">
    <location>
        <begin position="1"/>
        <end position="22"/>
    </location>
</feature>
<proteinExistence type="predicted"/>
<accession>A0A5E4UTK4</accession>
<feature type="compositionally biased region" description="Low complexity" evidence="1">
    <location>
        <begin position="150"/>
        <end position="168"/>
    </location>
</feature>
<dbReference type="Proteomes" id="UP000367825">
    <property type="component" value="Unassembled WGS sequence"/>
</dbReference>
<evidence type="ECO:0000256" key="1">
    <source>
        <dbReference type="SAM" id="MobiDB-lite"/>
    </source>
</evidence>
<feature type="compositionally biased region" description="Low complexity" evidence="1">
    <location>
        <begin position="176"/>
        <end position="187"/>
    </location>
</feature>
<evidence type="ECO:0000313" key="2">
    <source>
        <dbReference type="EMBL" id="VVE03302.1"/>
    </source>
</evidence>
<protein>
    <submittedName>
        <fullName evidence="2">Uncharacterized protein</fullName>
    </submittedName>
</protein>
<feature type="region of interest" description="Disordered" evidence="1">
    <location>
        <begin position="1"/>
        <end position="55"/>
    </location>
</feature>